<dbReference type="STRING" id="50429.A0A2B4RUG4"/>
<dbReference type="EMBL" id="LSMT01000316">
    <property type="protein sequence ID" value="PFX20449.1"/>
    <property type="molecule type" value="Genomic_DNA"/>
</dbReference>
<dbReference type="GO" id="GO:0016829">
    <property type="term" value="F:lyase activity"/>
    <property type="evidence" value="ECO:0007669"/>
    <property type="project" value="UniProtKB-KW"/>
</dbReference>
<dbReference type="Proteomes" id="UP000225706">
    <property type="component" value="Unassembled WGS sequence"/>
</dbReference>
<keyword evidence="13" id="KW-0472">Membrane</keyword>
<dbReference type="Gene3D" id="1.10.630.10">
    <property type="entry name" value="Cytochrome P450"/>
    <property type="match status" value="1"/>
</dbReference>
<evidence type="ECO:0000256" key="13">
    <source>
        <dbReference type="ARBA" id="ARBA00023136"/>
    </source>
</evidence>
<evidence type="ECO:0000256" key="9">
    <source>
        <dbReference type="ARBA" id="ARBA00023002"/>
    </source>
</evidence>
<evidence type="ECO:0000256" key="11">
    <source>
        <dbReference type="ARBA" id="ARBA00023033"/>
    </source>
</evidence>
<evidence type="ECO:0000256" key="5">
    <source>
        <dbReference type="ARBA" id="ARBA00022617"/>
    </source>
</evidence>
<evidence type="ECO:0000256" key="6">
    <source>
        <dbReference type="ARBA" id="ARBA00022723"/>
    </source>
</evidence>
<keyword evidence="9 22" id="KW-0560">Oxidoreductase</keyword>
<evidence type="ECO:0000256" key="7">
    <source>
        <dbReference type="ARBA" id="ARBA00022824"/>
    </source>
</evidence>
<dbReference type="GO" id="GO:0008610">
    <property type="term" value="P:lipid biosynthetic process"/>
    <property type="evidence" value="ECO:0007669"/>
    <property type="project" value="UniProtKB-ARBA"/>
</dbReference>
<dbReference type="GO" id="GO:0004509">
    <property type="term" value="F:steroid 21-monooxygenase activity"/>
    <property type="evidence" value="ECO:0007669"/>
    <property type="project" value="UniProtKB-EC"/>
</dbReference>
<keyword evidence="12" id="KW-0446">Lipid-binding</keyword>
<evidence type="ECO:0000313" key="24">
    <source>
        <dbReference type="Proteomes" id="UP000225706"/>
    </source>
</evidence>
<keyword evidence="5 21" id="KW-0349">Heme</keyword>
<proteinExistence type="inferred from homology"/>
<dbReference type="InterPro" id="IPR001128">
    <property type="entry name" value="Cyt_P450"/>
</dbReference>
<keyword evidence="10 21" id="KW-0408">Iron</keyword>
<dbReference type="OrthoDB" id="1470350at2759"/>
<dbReference type="GO" id="GO:0042446">
    <property type="term" value="P:hormone biosynthetic process"/>
    <property type="evidence" value="ECO:0007669"/>
    <property type="project" value="TreeGrafter"/>
</dbReference>
<evidence type="ECO:0000256" key="3">
    <source>
        <dbReference type="ARBA" id="ARBA00004586"/>
    </source>
</evidence>
<dbReference type="InterPro" id="IPR036396">
    <property type="entry name" value="Cyt_P450_sf"/>
</dbReference>
<evidence type="ECO:0000256" key="18">
    <source>
        <dbReference type="ARBA" id="ARBA00044282"/>
    </source>
</evidence>
<evidence type="ECO:0000256" key="4">
    <source>
        <dbReference type="ARBA" id="ARBA00010617"/>
    </source>
</evidence>
<dbReference type="PRINTS" id="PR00463">
    <property type="entry name" value="EP450I"/>
</dbReference>
<gene>
    <name evidence="23" type="primary">cyp17a1</name>
    <name evidence="23" type="ORF">AWC38_SpisGene15106</name>
</gene>
<accession>A0A2B4RUG4</accession>
<keyword evidence="11 22" id="KW-0503">Monooxygenase</keyword>
<protein>
    <recommendedName>
        <fullName evidence="15">Steroid 21-hydroxylase</fullName>
        <ecNumber evidence="14">1.14.14.16</ecNumber>
    </recommendedName>
    <alternativeName>
        <fullName evidence="19">21-OHase</fullName>
    </alternativeName>
    <alternativeName>
        <fullName evidence="16">Cytochrome P-450c21</fullName>
    </alternativeName>
    <alternativeName>
        <fullName evidence="20">Cytochrome P450 21</fullName>
    </alternativeName>
    <alternativeName>
        <fullName evidence="18">Cytochrome P450 XXI</fullName>
    </alternativeName>
    <alternativeName>
        <fullName evidence="17">Cytochrome P450-C21</fullName>
    </alternativeName>
</protein>
<dbReference type="CDD" id="cd11027">
    <property type="entry name" value="CYP17A1-like"/>
    <property type="match status" value="1"/>
</dbReference>
<comment type="subcellular location">
    <subcellularLocation>
        <location evidence="1">Endomembrane system</location>
        <topology evidence="1">Peripheral membrane protein</topology>
    </subcellularLocation>
    <subcellularLocation>
        <location evidence="3">Endoplasmic reticulum membrane</location>
    </subcellularLocation>
    <subcellularLocation>
        <location evidence="2">Microsome membrane</location>
    </subcellularLocation>
</comment>
<evidence type="ECO:0000256" key="21">
    <source>
        <dbReference type="PIRSR" id="PIRSR602401-1"/>
    </source>
</evidence>
<sequence>MILEIAFVIVCVTTIAFFVHRAHAQKSKNLAPGPRPYPLIGNMPRLAGKPGHLAMTELAEEYGKIYTLYLPGGQRCVVINSIDLAREALLTRRDEFSGRPVTFVGDYLSRGGRNIICADFTQSMILLRKIAHSALRMYGSGLKHLECLISSEVDHMAKRISSQQGKPFDPKKEIQLTILNVICAVVYGESYDIEDEEFLRIIQYNDDFIRLFGSYNILDLLPWLRFLPLQDMKTLRESRQIRDDILGAKYQEHKKRFEEDSANNNFEIEDLTDALLKAYHEAQEEDGKVSQLLTEDHLVMTMNDVFNAGLETSATTLRWLLAFMVTYPEIQARVHAELDDVIGSGRMPCLNDRGNLPYLESTIAEVLRIRAIVPLSLPHKATCDTTLGGYDVPKDTMLISNIWAMHHDKDEWLNPEVFDPSRFLDKDGKLLGSERKFSAAGVRSYLPFSAGRRGCLGESLAKTEMFLVASRLLHQFKFENPVGKPLPDLSGEVGVVLMPGPFEVCAKDRM</sequence>
<dbReference type="Pfam" id="PF00067">
    <property type="entry name" value="p450"/>
    <property type="match status" value="1"/>
</dbReference>
<reference evidence="24" key="1">
    <citation type="journal article" date="2017" name="bioRxiv">
        <title>Comparative analysis of the genomes of Stylophora pistillata and Acropora digitifera provides evidence for extensive differences between species of corals.</title>
        <authorList>
            <person name="Voolstra C.R."/>
            <person name="Li Y."/>
            <person name="Liew Y.J."/>
            <person name="Baumgarten S."/>
            <person name="Zoccola D."/>
            <person name="Flot J.-F."/>
            <person name="Tambutte S."/>
            <person name="Allemand D."/>
            <person name="Aranda M."/>
        </authorList>
    </citation>
    <scope>NUCLEOTIDE SEQUENCE [LARGE SCALE GENOMIC DNA]</scope>
</reference>
<evidence type="ECO:0000313" key="23">
    <source>
        <dbReference type="EMBL" id="PFX20449.1"/>
    </source>
</evidence>
<dbReference type="FunFam" id="1.10.630.10:FF:000049">
    <property type="entry name" value="steroid 21-hydroxylase isoform X1"/>
    <property type="match status" value="1"/>
</dbReference>
<dbReference type="EC" id="1.14.14.16" evidence="14"/>
<feature type="binding site" description="axial binding residue" evidence="21">
    <location>
        <position position="455"/>
    </location>
    <ligand>
        <name>heme</name>
        <dbReference type="ChEBI" id="CHEBI:30413"/>
    </ligand>
    <ligandPart>
        <name>Fe</name>
        <dbReference type="ChEBI" id="CHEBI:18248"/>
    </ligandPart>
</feature>
<dbReference type="GO" id="GO:0005506">
    <property type="term" value="F:iron ion binding"/>
    <property type="evidence" value="ECO:0007669"/>
    <property type="project" value="InterPro"/>
</dbReference>
<evidence type="ECO:0000256" key="14">
    <source>
        <dbReference type="ARBA" id="ARBA00044040"/>
    </source>
</evidence>
<keyword evidence="6 21" id="KW-0479">Metal-binding</keyword>
<evidence type="ECO:0000256" key="12">
    <source>
        <dbReference type="ARBA" id="ARBA00023121"/>
    </source>
</evidence>
<evidence type="ECO:0000256" key="19">
    <source>
        <dbReference type="ARBA" id="ARBA00044304"/>
    </source>
</evidence>
<dbReference type="AlphaFoldDB" id="A0A2B4RUG4"/>
<evidence type="ECO:0000256" key="22">
    <source>
        <dbReference type="RuleBase" id="RU000461"/>
    </source>
</evidence>
<dbReference type="GO" id="GO:0008289">
    <property type="term" value="F:lipid binding"/>
    <property type="evidence" value="ECO:0007669"/>
    <property type="project" value="UniProtKB-KW"/>
</dbReference>
<keyword evidence="7" id="KW-0256">Endoplasmic reticulum</keyword>
<dbReference type="PRINTS" id="PR00385">
    <property type="entry name" value="P450"/>
</dbReference>
<organism evidence="23 24">
    <name type="scientific">Stylophora pistillata</name>
    <name type="common">Smooth cauliflower coral</name>
    <dbReference type="NCBI Taxonomy" id="50429"/>
    <lineage>
        <taxon>Eukaryota</taxon>
        <taxon>Metazoa</taxon>
        <taxon>Cnidaria</taxon>
        <taxon>Anthozoa</taxon>
        <taxon>Hexacorallia</taxon>
        <taxon>Scleractinia</taxon>
        <taxon>Astrocoeniina</taxon>
        <taxon>Pocilloporidae</taxon>
        <taxon>Stylophora</taxon>
    </lineage>
</organism>
<dbReference type="GO" id="GO:0042448">
    <property type="term" value="P:progesterone metabolic process"/>
    <property type="evidence" value="ECO:0007669"/>
    <property type="project" value="TreeGrafter"/>
</dbReference>
<evidence type="ECO:0000256" key="2">
    <source>
        <dbReference type="ARBA" id="ARBA00004524"/>
    </source>
</evidence>
<dbReference type="InterPro" id="IPR017972">
    <property type="entry name" value="Cyt_P450_CS"/>
</dbReference>
<keyword evidence="24" id="KW-1185">Reference proteome</keyword>
<name>A0A2B4RUG4_STYPI</name>
<comment type="similarity">
    <text evidence="4 22">Belongs to the cytochrome P450 family.</text>
</comment>
<evidence type="ECO:0000256" key="17">
    <source>
        <dbReference type="ARBA" id="ARBA00044265"/>
    </source>
</evidence>
<comment type="cofactor">
    <cofactor evidence="21">
        <name>heme</name>
        <dbReference type="ChEBI" id="CHEBI:30413"/>
    </cofactor>
</comment>
<evidence type="ECO:0000256" key="16">
    <source>
        <dbReference type="ARBA" id="ARBA00044217"/>
    </source>
</evidence>
<dbReference type="GO" id="GO:0004508">
    <property type="term" value="F:steroid 17-alpha-monooxygenase activity"/>
    <property type="evidence" value="ECO:0007669"/>
    <property type="project" value="TreeGrafter"/>
</dbReference>
<dbReference type="GO" id="GO:0020037">
    <property type="term" value="F:heme binding"/>
    <property type="evidence" value="ECO:0007669"/>
    <property type="project" value="InterPro"/>
</dbReference>
<evidence type="ECO:0000256" key="1">
    <source>
        <dbReference type="ARBA" id="ARBA00004184"/>
    </source>
</evidence>
<dbReference type="InterPro" id="IPR002401">
    <property type="entry name" value="Cyt_P450_E_grp-I"/>
</dbReference>
<dbReference type="GO" id="GO:0005789">
    <property type="term" value="C:endoplasmic reticulum membrane"/>
    <property type="evidence" value="ECO:0007669"/>
    <property type="project" value="UniProtKB-SubCell"/>
</dbReference>
<evidence type="ECO:0000256" key="8">
    <source>
        <dbReference type="ARBA" id="ARBA00022848"/>
    </source>
</evidence>
<keyword evidence="8" id="KW-0492">Microsome</keyword>
<dbReference type="PROSITE" id="PS00086">
    <property type="entry name" value="CYTOCHROME_P450"/>
    <property type="match status" value="1"/>
</dbReference>
<evidence type="ECO:0000256" key="20">
    <source>
        <dbReference type="ARBA" id="ARBA00044342"/>
    </source>
</evidence>
<dbReference type="PANTHER" id="PTHR24289:SF1">
    <property type="entry name" value="STEROID 17-ALPHA-HYDROXYLASE_17,20 LYASE"/>
    <property type="match status" value="1"/>
</dbReference>
<dbReference type="SUPFAM" id="SSF48264">
    <property type="entry name" value="Cytochrome P450"/>
    <property type="match status" value="1"/>
</dbReference>
<evidence type="ECO:0000256" key="10">
    <source>
        <dbReference type="ARBA" id="ARBA00023004"/>
    </source>
</evidence>
<comment type="caution">
    <text evidence="23">The sequence shown here is derived from an EMBL/GenBank/DDBJ whole genome shotgun (WGS) entry which is preliminary data.</text>
</comment>
<dbReference type="PANTHER" id="PTHR24289">
    <property type="entry name" value="STEROID 17-ALPHA-HYDROXYLASE/17,20 LYASE"/>
    <property type="match status" value="1"/>
</dbReference>
<keyword evidence="23" id="KW-0456">Lyase</keyword>
<evidence type="ECO:0000256" key="15">
    <source>
        <dbReference type="ARBA" id="ARBA00044116"/>
    </source>
</evidence>